<dbReference type="PROSITE" id="PS51257">
    <property type="entry name" value="PROKAR_LIPOPROTEIN"/>
    <property type="match status" value="1"/>
</dbReference>
<keyword evidence="1" id="KW-0449">Lipoprotein</keyword>
<gene>
    <name evidence="1" type="ORF">ACFFUV_12650</name>
</gene>
<keyword evidence="2" id="KW-1185">Reference proteome</keyword>
<dbReference type="EMBL" id="JBHMEP010000002">
    <property type="protein sequence ID" value="MFB9135814.1"/>
    <property type="molecule type" value="Genomic_DNA"/>
</dbReference>
<comment type="caution">
    <text evidence="1">The sequence shown here is derived from an EMBL/GenBank/DDBJ whole genome shotgun (WGS) entry which is preliminary data.</text>
</comment>
<dbReference type="InterPro" id="IPR016875">
    <property type="entry name" value="UCP028200"/>
</dbReference>
<accession>A0ABV5HNK2</accession>
<evidence type="ECO:0000313" key="2">
    <source>
        <dbReference type="Proteomes" id="UP001589645"/>
    </source>
</evidence>
<dbReference type="Pfam" id="PF19795">
    <property type="entry name" value="DUF6279"/>
    <property type="match status" value="1"/>
</dbReference>
<dbReference type="Proteomes" id="UP001589645">
    <property type="component" value="Unassembled WGS sequence"/>
</dbReference>
<dbReference type="RefSeq" id="WP_390193197.1">
    <property type="nucleotide sequence ID" value="NZ_JBHMEP010000002.1"/>
</dbReference>
<protein>
    <submittedName>
        <fullName evidence="1">DUF6279 family lipoprotein</fullName>
    </submittedName>
</protein>
<proteinExistence type="predicted"/>
<organism evidence="1 2">
    <name type="scientific">Vibrio olivae</name>
    <dbReference type="NCBI Taxonomy" id="1243002"/>
    <lineage>
        <taxon>Bacteria</taxon>
        <taxon>Pseudomonadati</taxon>
        <taxon>Pseudomonadota</taxon>
        <taxon>Gammaproteobacteria</taxon>
        <taxon>Vibrionales</taxon>
        <taxon>Vibrionaceae</taxon>
        <taxon>Vibrio</taxon>
    </lineage>
</organism>
<sequence>MMKKCLGLILVCSVLVGCSTQFIYRNIDWFLIDYIEDFVELTDQQEEMVSRSVAHLSTWHKSSEIPRYIAHIDELMAVDPTTFTAQQFQYQRRKMTQHTQRLLRKAEPDIEALTAAMSDEQVSDLMSAIRTQHAEFKNKYQDLTEQELRDVYRERAQENLEDWLGDLTRSQQVLLSEWQDALIVTTPDWIDQQTNMRIELKTLLAKRSDHDFFSRQFETLLLHPESFFSDTLKQKNAFNQTVTEKYMVAMIRSMTPDQTAHVRSELEDWKQIAQEVLATEGD</sequence>
<evidence type="ECO:0000313" key="1">
    <source>
        <dbReference type="EMBL" id="MFB9135814.1"/>
    </source>
</evidence>
<name>A0ABV5HNK2_9VIBR</name>
<reference evidence="1 2" key="1">
    <citation type="submission" date="2024-09" db="EMBL/GenBank/DDBJ databases">
        <authorList>
            <person name="Sun Q."/>
            <person name="Mori K."/>
        </authorList>
    </citation>
    <scope>NUCLEOTIDE SEQUENCE [LARGE SCALE GENOMIC DNA]</scope>
    <source>
        <strain evidence="1 2">CECT 8064</strain>
    </source>
</reference>
<dbReference type="PIRSF" id="PIRSF028200">
    <property type="entry name" value="UCP028200"/>
    <property type="match status" value="1"/>
</dbReference>